<name>A0A1R3JK25_COCAP</name>
<accession>A0A1R3JK25</accession>
<evidence type="ECO:0000256" key="1">
    <source>
        <dbReference type="SAM" id="MobiDB-lite"/>
    </source>
</evidence>
<organism evidence="2 3">
    <name type="scientific">Corchorus capsularis</name>
    <name type="common">Jute</name>
    <dbReference type="NCBI Taxonomy" id="210143"/>
    <lineage>
        <taxon>Eukaryota</taxon>
        <taxon>Viridiplantae</taxon>
        <taxon>Streptophyta</taxon>
        <taxon>Embryophyta</taxon>
        <taxon>Tracheophyta</taxon>
        <taxon>Spermatophyta</taxon>
        <taxon>Magnoliopsida</taxon>
        <taxon>eudicotyledons</taxon>
        <taxon>Gunneridae</taxon>
        <taxon>Pentapetalae</taxon>
        <taxon>rosids</taxon>
        <taxon>malvids</taxon>
        <taxon>Malvales</taxon>
        <taxon>Malvaceae</taxon>
        <taxon>Grewioideae</taxon>
        <taxon>Apeibeae</taxon>
        <taxon>Corchorus</taxon>
    </lineage>
</organism>
<dbReference type="AlphaFoldDB" id="A0A1R3JK25"/>
<sequence length="49" mass="5126">MPRLRQKNIRITSTAALDHAAGSGSSSSRSGQSQGLDIPEALEAVVVMM</sequence>
<feature type="region of interest" description="Disordered" evidence="1">
    <location>
        <begin position="1"/>
        <end position="36"/>
    </location>
</feature>
<evidence type="ECO:0000313" key="3">
    <source>
        <dbReference type="Proteomes" id="UP000188268"/>
    </source>
</evidence>
<dbReference type="Proteomes" id="UP000188268">
    <property type="component" value="Unassembled WGS sequence"/>
</dbReference>
<gene>
    <name evidence="2" type="ORF">CCACVL1_05497</name>
</gene>
<feature type="non-terminal residue" evidence="2">
    <location>
        <position position="49"/>
    </location>
</feature>
<comment type="caution">
    <text evidence="2">The sequence shown here is derived from an EMBL/GenBank/DDBJ whole genome shotgun (WGS) entry which is preliminary data.</text>
</comment>
<dbReference type="Gramene" id="OMO95202">
    <property type="protein sequence ID" value="OMO95202"/>
    <property type="gene ID" value="CCACVL1_05497"/>
</dbReference>
<dbReference type="OrthoDB" id="991067at2759"/>
<protein>
    <submittedName>
        <fullName evidence="2">Uncharacterized protein</fullName>
    </submittedName>
</protein>
<evidence type="ECO:0000313" key="2">
    <source>
        <dbReference type="EMBL" id="OMO95202.1"/>
    </source>
</evidence>
<feature type="compositionally biased region" description="Low complexity" evidence="1">
    <location>
        <begin position="22"/>
        <end position="35"/>
    </location>
</feature>
<reference evidence="2 3" key="1">
    <citation type="submission" date="2013-09" db="EMBL/GenBank/DDBJ databases">
        <title>Corchorus capsularis genome sequencing.</title>
        <authorList>
            <person name="Alam M."/>
            <person name="Haque M.S."/>
            <person name="Islam M.S."/>
            <person name="Emdad E.M."/>
            <person name="Islam M.M."/>
            <person name="Ahmed B."/>
            <person name="Halim A."/>
            <person name="Hossen Q.M.M."/>
            <person name="Hossain M.Z."/>
            <person name="Ahmed R."/>
            <person name="Khan M.M."/>
            <person name="Islam R."/>
            <person name="Rashid M.M."/>
            <person name="Khan S.A."/>
            <person name="Rahman M.S."/>
            <person name="Alam M."/>
        </authorList>
    </citation>
    <scope>NUCLEOTIDE SEQUENCE [LARGE SCALE GENOMIC DNA]</scope>
    <source>
        <strain evidence="3">cv. CVL-1</strain>
        <tissue evidence="2">Whole seedling</tissue>
    </source>
</reference>
<dbReference type="EMBL" id="AWWV01007698">
    <property type="protein sequence ID" value="OMO95202.1"/>
    <property type="molecule type" value="Genomic_DNA"/>
</dbReference>
<dbReference type="OMA" id="EMHIREQ"/>
<keyword evidence="3" id="KW-1185">Reference proteome</keyword>
<proteinExistence type="predicted"/>